<name>A0A1W1XCK8_9NEIS</name>
<keyword evidence="4" id="KW-1185">Reference proteome</keyword>
<dbReference type="Proteomes" id="UP000192761">
    <property type="component" value="Unassembled WGS sequence"/>
</dbReference>
<gene>
    <name evidence="3" type="ORF">SAMN02745857_01173</name>
</gene>
<evidence type="ECO:0000256" key="1">
    <source>
        <dbReference type="SAM" id="SignalP"/>
    </source>
</evidence>
<dbReference type="OrthoDB" id="8752131at2"/>
<organism evidence="3 4">
    <name type="scientific">Andreprevotia lacus DSM 23236</name>
    <dbReference type="NCBI Taxonomy" id="1121001"/>
    <lineage>
        <taxon>Bacteria</taxon>
        <taxon>Pseudomonadati</taxon>
        <taxon>Pseudomonadota</taxon>
        <taxon>Betaproteobacteria</taxon>
        <taxon>Neisseriales</taxon>
        <taxon>Chitinibacteraceae</taxon>
        <taxon>Andreprevotia</taxon>
    </lineage>
</organism>
<protein>
    <recommendedName>
        <fullName evidence="2">DUF3828 domain-containing protein</fullName>
    </recommendedName>
</protein>
<reference evidence="3 4" key="1">
    <citation type="submission" date="2017-04" db="EMBL/GenBank/DDBJ databases">
        <authorList>
            <person name="Afonso C.L."/>
            <person name="Miller P.J."/>
            <person name="Scott M.A."/>
            <person name="Spackman E."/>
            <person name="Goraichik I."/>
            <person name="Dimitrov K.M."/>
            <person name="Suarez D.L."/>
            <person name="Swayne D.E."/>
        </authorList>
    </citation>
    <scope>NUCLEOTIDE SEQUENCE [LARGE SCALE GENOMIC DNA]</scope>
    <source>
        <strain evidence="3 4">DSM 23236</strain>
    </source>
</reference>
<evidence type="ECO:0000259" key="2">
    <source>
        <dbReference type="Pfam" id="PF12883"/>
    </source>
</evidence>
<keyword evidence="1" id="KW-0732">Signal</keyword>
<dbReference type="Gene3D" id="3.10.450.50">
    <property type="match status" value="1"/>
</dbReference>
<dbReference type="Pfam" id="PF12883">
    <property type="entry name" value="DUF3828"/>
    <property type="match status" value="1"/>
</dbReference>
<dbReference type="EMBL" id="FWXD01000005">
    <property type="protein sequence ID" value="SMC21251.1"/>
    <property type="molecule type" value="Genomic_DNA"/>
</dbReference>
<proteinExistence type="predicted"/>
<accession>A0A1W1XCK8</accession>
<dbReference type="AlphaFoldDB" id="A0A1W1XCK8"/>
<dbReference type="RefSeq" id="WP_084089824.1">
    <property type="nucleotide sequence ID" value="NZ_FWXD01000005.1"/>
</dbReference>
<dbReference type="PROSITE" id="PS51257">
    <property type="entry name" value="PROKAR_LIPOPROTEIN"/>
    <property type="match status" value="1"/>
</dbReference>
<feature type="signal peptide" evidence="1">
    <location>
        <begin position="1"/>
        <end position="23"/>
    </location>
</feature>
<sequence>MKTTVRTLFGLLFALFFALTACASEQVGQGPETVLTTFYPWYLGRLNDGVAPIASDRANLAKYVSQRRMSVLAKEYAKGALDVDYFTKAQDVMDDWQAHVSVTDVAIKDQGASAIVTLGNVDKWRLKVFLTNAKGRWRIDKVVAPQPK</sequence>
<evidence type="ECO:0000313" key="3">
    <source>
        <dbReference type="EMBL" id="SMC21251.1"/>
    </source>
</evidence>
<dbReference type="InterPro" id="IPR024289">
    <property type="entry name" value="DUF3828"/>
</dbReference>
<feature type="domain" description="DUF3828" evidence="2">
    <location>
        <begin position="31"/>
        <end position="143"/>
    </location>
</feature>
<feature type="chain" id="PRO_5012303320" description="DUF3828 domain-containing protein" evidence="1">
    <location>
        <begin position="24"/>
        <end position="148"/>
    </location>
</feature>
<evidence type="ECO:0000313" key="4">
    <source>
        <dbReference type="Proteomes" id="UP000192761"/>
    </source>
</evidence>